<dbReference type="PANTHER" id="PTHR15371:SF0">
    <property type="entry name" value="SD19278P"/>
    <property type="match status" value="1"/>
</dbReference>
<dbReference type="Ensembl" id="ENSCSAVT00000014959.1">
    <property type="protein sequence ID" value="ENSCSAVP00000014786.1"/>
    <property type="gene ID" value="ENSCSAVG00000008649.1"/>
</dbReference>
<accession>H2ZB21</accession>
<evidence type="ECO:0000256" key="3">
    <source>
        <dbReference type="ARBA" id="ARBA00022989"/>
    </source>
</evidence>
<feature type="transmembrane region" description="Helical" evidence="6">
    <location>
        <begin position="180"/>
        <end position="200"/>
    </location>
</feature>
<keyword evidence="2 6" id="KW-0812">Transmembrane</keyword>
<keyword evidence="8" id="KW-1185">Reference proteome</keyword>
<protein>
    <submittedName>
        <fullName evidence="7">Uncharacterized protein</fullName>
    </submittedName>
</protein>
<dbReference type="GO" id="GO:0005744">
    <property type="term" value="C:TIM23 mitochondrial import inner membrane translocase complex"/>
    <property type="evidence" value="ECO:0007669"/>
    <property type="project" value="TreeGrafter"/>
</dbReference>
<proteinExistence type="predicted"/>
<evidence type="ECO:0000256" key="5">
    <source>
        <dbReference type="SAM" id="MobiDB-lite"/>
    </source>
</evidence>
<feature type="region of interest" description="Disordered" evidence="5">
    <location>
        <begin position="1"/>
        <end position="26"/>
    </location>
</feature>
<reference evidence="7" key="2">
    <citation type="submission" date="2025-08" db="UniProtKB">
        <authorList>
            <consortium name="Ensembl"/>
        </authorList>
    </citation>
    <scope>IDENTIFICATION</scope>
</reference>
<dbReference type="GO" id="GO:0008320">
    <property type="term" value="F:protein transmembrane transporter activity"/>
    <property type="evidence" value="ECO:0007669"/>
    <property type="project" value="TreeGrafter"/>
</dbReference>
<dbReference type="InParanoid" id="H2ZB21"/>
<comment type="subcellular location">
    <subcellularLocation>
        <location evidence="1">Membrane</location>
        <topology evidence="1">Multi-pass membrane protein</topology>
    </subcellularLocation>
</comment>
<dbReference type="FunCoup" id="H2ZB21">
    <property type="interactions" value="270"/>
</dbReference>
<dbReference type="GeneTree" id="ENSGT00390000001094"/>
<keyword evidence="3 6" id="KW-1133">Transmembrane helix</keyword>
<evidence type="ECO:0000256" key="4">
    <source>
        <dbReference type="ARBA" id="ARBA00023136"/>
    </source>
</evidence>
<evidence type="ECO:0000313" key="8">
    <source>
        <dbReference type="Proteomes" id="UP000007875"/>
    </source>
</evidence>
<sequence>MFGSSNNSESDGSLFNTNRNSQAQTPYLNINPHYLTEAEEYILPEDASDVRSRAQTMFSMIGTAAVTGATIGGFESLRYSGLQWLKGKSQRMMMTSAVLKNGGQMAQRFGSVAVLYCACSIFCEKIRGVDDELNTLVGGATAGALYSLPGVFNVKKHGPQAMEEETIGFLKKTVRRLPPVGRFFFGIGSGLTLGAMLSLYRTSGPDFVREITRRT</sequence>
<evidence type="ECO:0000313" key="7">
    <source>
        <dbReference type="Ensembl" id="ENSCSAVP00000014786.1"/>
    </source>
</evidence>
<reference evidence="7" key="3">
    <citation type="submission" date="2025-09" db="UniProtKB">
        <authorList>
            <consortium name="Ensembl"/>
        </authorList>
    </citation>
    <scope>IDENTIFICATION</scope>
</reference>
<dbReference type="STRING" id="51511.ENSCSAVP00000014786"/>
<evidence type="ECO:0000256" key="2">
    <source>
        <dbReference type="ARBA" id="ARBA00022692"/>
    </source>
</evidence>
<dbReference type="Proteomes" id="UP000007875">
    <property type="component" value="Unassembled WGS sequence"/>
</dbReference>
<dbReference type="HOGENOM" id="CLU_1282843_0_0_1"/>
<name>H2ZB21_CIOSA</name>
<dbReference type="InterPro" id="IPR045238">
    <property type="entry name" value="Tim23-like"/>
</dbReference>
<evidence type="ECO:0000256" key="1">
    <source>
        <dbReference type="ARBA" id="ARBA00004141"/>
    </source>
</evidence>
<dbReference type="OMA" id="RYSGLQW"/>
<organism evidence="7 8">
    <name type="scientific">Ciona savignyi</name>
    <name type="common">Pacific transparent sea squirt</name>
    <dbReference type="NCBI Taxonomy" id="51511"/>
    <lineage>
        <taxon>Eukaryota</taxon>
        <taxon>Metazoa</taxon>
        <taxon>Chordata</taxon>
        <taxon>Tunicata</taxon>
        <taxon>Ascidiacea</taxon>
        <taxon>Phlebobranchia</taxon>
        <taxon>Cionidae</taxon>
        <taxon>Ciona</taxon>
    </lineage>
</organism>
<dbReference type="GO" id="GO:0030150">
    <property type="term" value="P:protein import into mitochondrial matrix"/>
    <property type="evidence" value="ECO:0007669"/>
    <property type="project" value="TreeGrafter"/>
</dbReference>
<dbReference type="AlphaFoldDB" id="H2ZB21"/>
<dbReference type="eggNOG" id="KOG3324">
    <property type="taxonomic scope" value="Eukaryota"/>
</dbReference>
<reference evidence="8" key="1">
    <citation type="submission" date="2003-08" db="EMBL/GenBank/DDBJ databases">
        <authorList>
            <person name="Birren B."/>
            <person name="Nusbaum C."/>
            <person name="Abebe A."/>
            <person name="Abouelleil A."/>
            <person name="Adekoya E."/>
            <person name="Ait-zahra M."/>
            <person name="Allen N."/>
            <person name="Allen T."/>
            <person name="An P."/>
            <person name="Anderson M."/>
            <person name="Anderson S."/>
            <person name="Arachchi H."/>
            <person name="Armbruster J."/>
            <person name="Bachantsang P."/>
            <person name="Baldwin J."/>
            <person name="Barry A."/>
            <person name="Bayul T."/>
            <person name="Blitshsteyn B."/>
            <person name="Bloom T."/>
            <person name="Blye J."/>
            <person name="Boguslavskiy L."/>
            <person name="Borowsky M."/>
            <person name="Boukhgalter B."/>
            <person name="Brunache A."/>
            <person name="Butler J."/>
            <person name="Calixte N."/>
            <person name="Calvo S."/>
            <person name="Camarata J."/>
            <person name="Campo K."/>
            <person name="Chang J."/>
            <person name="Cheshatsang Y."/>
            <person name="Citroen M."/>
            <person name="Collymore A."/>
            <person name="Considine T."/>
            <person name="Cook A."/>
            <person name="Cooke P."/>
            <person name="Corum B."/>
            <person name="Cuomo C."/>
            <person name="David R."/>
            <person name="Dawoe T."/>
            <person name="Degray S."/>
            <person name="Dodge S."/>
            <person name="Dooley K."/>
            <person name="Dorje P."/>
            <person name="Dorjee K."/>
            <person name="Dorris L."/>
            <person name="Duffey N."/>
            <person name="Dupes A."/>
            <person name="Elkins T."/>
            <person name="Engels R."/>
            <person name="Erickson J."/>
            <person name="Farina A."/>
            <person name="Faro S."/>
            <person name="Ferreira P."/>
            <person name="Fischer H."/>
            <person name="Fitzgerald M."/>
            <person name="Foley K."/>
            <person name="Gage D."/>
            <person name="Galagan J."/>
            <person name="Gearin G."/>
            <person name="Gnerre S."/>
            <person name="Gnirke A."/>
            <person name="Goyette A."/>
            <person name="Graham J."/>
            <person name="Grandbois E."/>
            <person name="Gyaltsen K."/>
            <person name="Hafez N."/>
            <person name="Hagopian D."/>
            <person name="Hagos B."/>
            <person name="Hall J."/>
            <person name="Hatcher B."/>
            <person name="Heller A."/>
            <person name="Higgins H."/>
            <person name="Honan T."/>
            <person name="Horn A."/>
            <person name="Houde N."/>
            <person name="Hughes L."/>
            <person name="Hulme W."/>
            <person name="Husby E."/>
            <person name="Iliev I."/>
            <person name="Jaffe D."/>
            <person name="Jones C."/>
            <person name="Kamal M."/>
            <person name="Kamat A."/>
            <person name="Kamvysselis M."/>
            <person name="Karlsson E."/>
            <person name="Kells C."/>
            <person name="Kieu A."/>
            <person name="Kisner P."/>
            <person name="Kodira C."/>
            <person name="Kulbokas E."/>
            <person name="Labutti K."/>
            <person name="Lama D."/>
            <person name="Landers T."/>
            <person name="Leger J."/>
            <person name="Levine S."/>
            <person name="Lewis D."/>
            <person name="Lewis T."/>
            <person name="Lindblad-toh K."/>
            <person name="Liu X."/>
            <person name="Lokyitsang T."/>
            <person name="Lokyitsang Y."/>
            <person name="Lucien O."/>
            <person name="Lui A."/>
            <person name="Ma L.J."/>
            <person name="Mabbitt R."/>
            <person name="Macdonald J."/>
            <person name="Maclean C."/>
            <person name="Major J."/>
            <person name="Manning J."/>
            <person name="Marabella R."/>
            <person name="Maru K."/>
            <person name="Matthews C."/>
            <person name="Mauceli E."/>
            <person name="Mccarthy M."/>
            <person name="Mcdonough S."/>
            <person name="Mcghee T."/>
            <person name="Meldrim J."/>
            <person name="Meneus L."/>
            <person name="Mesirov J."/>
            <person name="Mihalev A."/>
            <person name="Mihova T."/>
            <person name="Mikkelsen T."/>
            <person name="Mlenga V."/>
            <person name="Moru K."/>
            <person name="Mozes J."/>
            <person name="Mulrain L."/>
            <person name="Munson G."/>
            <person name="Naylor J."/>
            <person name="Newes C."/>
            <person name="Nguyen C."/>
            <person name="Nguyen N."/>
            <person name="Nguyen T."/>
            <person name="Nicol R."/>
            <person name="Nielsen C."/>
            <person name="Nizzari M."/>
            <person name="Norbu C."/>
            <person name="Norbu N."/>
            <person name="O'donnell P."/>
            <person name="Okoawo O."/>
            <person name="O'leary S."/>
            <person name="Omotosho B."/>
            <person name="O'neill K."/>
            <person name="Osman S."/>
            <person name="Parker S."/>
            <person name="Perrin D."/>
            <person name="Phunkhang P."/>
            <person name="Piqani B."/>
            <person name="Purcell S."/>
            <person name="Rachupka T."/>
            <person name="Ramasamy U."/>
            <person name="Rameau R."/>
            <person name="Ray V."/>
            <person name="Raymond C."/>
            <person name="Retta R."/>
            <person name="Richardson S."/>
            <person name="Rise C."/>
            <person name="Rodriguez J."/>
            <person name="Rogers J."/>
            <person name="Rogov P."/>
            <person name="Rutman M."/>
            <person name="Schupbach R."/>
            <person name="Seaman C."/>
            <person name="Settipalli S."/>
            <person name="Sharpe T."/>
            <person name="Sheridan J."/>
            <person name="Sherpa N."/>
            <person name="Shi J."/>
            <person name="Smirnov S."/>
            <person name="Smith C."/>
            <person name="Sougnez C."/>
            <person name="Spencer B."/>
            <person name="Stalker J."/>
            <person name="Stange-thomann N."/>
            <person name="Stavropoulos S."/>
            <person name="Stetson K."/>
            <person name="Stone C."/>
            <person name="Stone S."/>
            <person name="Stubbs M."/>
            <person name="Talamas J."/>
            <person name="Tchuinga P."/>
            <person name="Tenzing P."/>
            <person name="Tesfaye S."/>
            <person name="Theodore J."/>
            <person name="Thoulutsang Y."/>
            <person name="Topham K."/>
            <person name="Towey S."/>
            <person name="Tsamla T."/>
            <person name="Tsomo N."/>
            <person name="Vallee D."/>
            <person name="Vassiliev H."/>
            <person name="Venkataraman V."/>
            <person name="Vinson J."/>
            <person name="Vo A."/>
            <person name="Wade C."/>
            <person name="Wang S."/>
            <person name="Wangchuk T."/>
            <person name="Wangdi T."/>
            <person name="Whittaker C."/>
            <person name="Wilkinson J."/>
            <person name="Wu Y."/>
            <person name="Wyman D."/>
            <person name="Yadav S."/>
            <person name="Yang S."/>
            <person name="Yang X."/>
            <person name="Yeager S."/>
            <person name="Yee E."/>
            <person name="Young G."/>
            <person name="Zainoun J."/>
            <person name="Zembeck L."/>
            <person name="Zimmer A."/>
            <person name="Zody M."/>
            <person name="Lander E."/>
        </authorList>
    </citation>
    <scope>NUCLEOTIDE SEQUENCE [LARGE SCALE GENOMIC DNA]</scope>
</reference>
<dbReference type="Pfam" id="PF02466">
    <property type="entry name" value="Tim17"/>
    <property type="match status" value="1"/>
</dbReference>
<evidence type="ECO:0000256" key="6">
    <source>
        <dbReference type="SAM" id="Phobius"/>
    </source>
</evidence>
<dbReference type="PANTHER" id="PTHR15371">
    <property type="entry name" value="TIM23"/>
    <property type="match status" value="1"/>
</dbReference>
<keyword evidence="4 6" id="KW-0472">Membrane</keyword>